<accession>A0A7S3LQI3</accession>
<name>A0A7S3LQI3_9STRA</name>
<dbReference type="InterPro" id="IPR008927">
    <property type="entry name" value="6-PGluconate_DH-like_C_sf"/>
</dbReference>
<evidence type="ECO:0000313" key="2">
    <source>
        <dbReference type="EMBL" id="CAE0434748.1"/>
    </source>
</evidence>
<dbReference type="Pfam" id="PF02317">
    <property type="entry name" value="Octopine_DH"/>
    <property type="match status" value="1"/>
</dbReference>
<dbReference type="AlphaFoldDB" id="A0A7S3LQI3"/>
<dbReference type="GO" id="GO:0016491">
    <property type="term" value="F:oxidoreductase activity"/>
    <property type="evidence" value="ECO:0007669"/>
    <property type="project" value="InterPro"/>
</dbReference>
<feature type="domain" description="Opine dehydrogenase" evidence="1">
    <location>
        <begin position="214"/>
        <end position="379"/>
    </location>
</feature>
<dbReference type="InterPro" id="IPR036291">
    <property type="entry name" value="NAD(P)-bd_dom_sf"/>
</dbReference>
<dbReference type="EMBL" id="HBIN01006887">
    <property type="protein sequence ID" value="CAE0434748.1"/>
    <property type="molecule type" value="Transcribed_RNA"/>
</dbReference>
<dbReference type="PANTHER" id="PTHR38015">
    <property type="entry name" value="BLR6086 PROTEIN"/>
    <property type="match status" value="1"/>
</dbReference>
<dbReference type="InterPro" id="IPR003421">
    <property type="entry name" value="Opine_DH"/>
</dbReference>
<dbReference type="SUPFAM" id="SSF48179">
    <property type="entry name" value="6-phosphogluconate dehydrogenase C-terminal domain-like"/>
    <property type="match status" value="1"/>
</dbReference>
<reference evidence="2" key="1">
    <citation type="submission" date="2021-01" db="EMBL/GenBank/DDBJ databases">
        <authorList>
            <person name="Corre E."/>
            <person name="Pelletier E."/>
            <person name="Niang G."/>
            <person name="Scheremetjew M."/>
            <person name="Finn R."/>
            <person name="Kale V."/>
            <person name="Holt S."/>
            <person name="Cochrane G."/>
            <person name="Meng A."/>
            <person name="Brown T."/>
            <person name="Cohen L."/>
        </authorList>
    </citation>
    <scope>NUCLEOTIDE SEQUENCE</scope>
    <source>
        <strain evidence="2">GSBS06</strain>
    </source>
</reference>
<sequence length="440" mass="49405">MAFRAEEMNPKDMTVVICGGGNAAHVLSVLCSSSSRKGLSAEDVRVLDIYSNEAEKWNEVVTCKFPDGTKMKSNLKIVSKDVEKVIPKSPCLVIFAVPGFAHEAYLRAIRPHLTDGSVIGAMPGEGAFDVAVHYVFENDKQWLESLNLKPLKYDIWAMDTLPWACRISEYGKSVDLLATKAYVDVAIYPPSRQDAIVKTLQNLLGGIELKPISNILAVTLGRFWHPIITYGYYRNRLPLEKELDAPPLFYESIDTFTAEKISAVSDEILEVKKTLLSRYPTMNLASVVHVKDWMLASYGEEIADKTNLQTMLNTNHGYLGLTHPTVEVEVDGKKAYMPNFKYRYLSEDIPFGLVVARGIAELADVKTPNIDEVIIWAQERLGKQYLSLNTVGGTVKGTRDMHETRCPQRYGFENLDEFIKANHYNDKHVYRDPSSSALLQ</sequence>
<dbReference type="Gene3D" id="1.10.1040.10">
    <property type="entry name" value="N-(1-d-carboxylethyl)-l-norvaline Dehydrogenase, domain 2"/>
    <property type="match status" value="1"/>
</dbReference>
<proteinExistence type="predicted"/>
<dbReference type="InterPro" id="IPR013328">
    <property type="entry name" value="6PGD_dom2"/>
</dbReference>
<dbReference type="Gene3D" id="3.40.50.720">
    <property type="entry name" value="NAD(P)-binding Rossmann-like Domain"/>
    <property type="match status" value="1"/>
</dbReference>
<dbReference type="InterPro" id="IPR051729">
    <property type="entry name" value="Opine/Lysopine_DH"/>
</dbReference>
<evidence type="ECO:0000259" key="1">
    <source>
        <dbReference type="Pfam" id="PF02317"/>
    </source>
</evidence>
<organism evidence="2">
    <name type="scientific">Aplanochytrium stocchinoi</name>
    <dbReference type="NCBI Taxonomy" id="215587"/>
    <lineage>
        <taxon>Eukaryota</taxon>
        <taxon>Sar</taxon>
        <taxon>Stramenopiles</taxon>
        <taxon>Bigyra</taxon>
        <taxon>Labyrinthulomycetes</taxon>
        <taxon>Thraustochytrida</taxon>
        <taxon>Thraustochytriidae</taxon>
        <taxon>Aplanochytrium</taxon>
    </lineage>
</organism>
<dbReference type="PANTHER" id="PTHR38015:SF1">
    <property type="entry name" value="OPINE DEHYDROGENASE DOMAIN-CONTAINING PROTEIN"/>
    <property type="match status" value="1"/>
</dbReference>
<protein>
    <recommendedName>
        <fullName evidence="1">Opine dehydrogenase domain-containing protein</fullName>
    </recommendedName>
</protein>
<dbReference type="SUPFAM" id="SSF51735">
    <property type="entry name" value="NAD(P)-binding Rossmann-fold domains"/>
    <property type="match status" value="1"/>
</dbReference>
<gene>
    <name evidence="2" type="ORF">ASTO00021_LOCUS5044</name>
</gene>